<proteinExistence type="predicted"/>
<protein>
    <submittedName>
        <fullName evidence="1">Uncharacterized protein</fullName>
    </submittedName>
</protein>
<sequence length="108" mass="11198">MAVATNAQPLTGGNWVLLGAGPFRVEARPYPIWLWWGDAAPTQGQPGILIDAGQKEDIWTTTQVYASTPVPSAAIIFAPIVSANSSSPISAMDFSVATNSSLLAAIAA</sequence>
<reference evidence="1 2" key="1">
    <citation type="submission" date="2023-10" db="EMBL/GenBank/DDBJ databases">
        <title>Novel methanotroph of the genus Methylocapsa from a subarctic wetland.</title>
        <authorList>
            <person name="Belova S.E."/>
            <person name="Oshkin I.Y."/>
            <person name="Miroshnikov K."/>
            <person name="Dedysh S.N."/>
        </authorList>
    </citation>
    <scope>NUCLEOTIDE SEQUENCE [LARGE SCALE GENOMIC DNA]</scope>
    <source>
        <strain evidence="1 2">RX1</strain>
    </source>
</reference>
<dbReference type="Proteomes" id="UP001626536">
    <property type="component" value="Chromosome"/>
</dbReference>
<dbReference type="EMBL" id="CP136862">
    <property type="protein sequence ID" value="WOJ88066.1"/>
    <property type="molecule type" value="Genomic_DNA"/>
</dbReference>
<gene>
    <name evidence="1" type="ORF">RZS28_09365</name>
</gene>
<name>A0ABZ0HQ59_9HYPH</name>
<accession>A0ABZ0HQ59</accession>
<organism evidence="1 2">
    <name type="scientific">Methylocapsa polymorpha</name>
    <dbReference type="NCBI Taxonomy" id="3080828"/>
    <lineage>
        <taxon>Bacteria</taxon>
        <taxon>Pseudomonadati</taxon>
        <taxon>Pseudomonadota</taxon>
        <taxon>Alphaproteobacteria</taxon>
        <taxon>Hyphomicrobiales</taxon>
        <taxon>Beijerinckiaceae</taxon>
        <taxon>Methylocapsa</taxon>
    </lineage>
</organism>
<dbReference type="RefSeq" id="WP_407337504.1">
    <property type="nucleotide sequence ID" value="NZ_CP136862.1"/>
</dbReference>
<keyword evidence="2" id="KW-1185">Reference proteome</keyword>
<evidence type="ECO:0000313" key="1">
    <source>
        <dbReference type="EMBL" id="WOJ88066.1"/>
    </source>
</evidence>
<evidence type="ECO:0000313" key="2">
    <source>
        <dbReference type="Proteomes" id="UP001626536"/>
    </source>
</evidence>